<dbReference type="InterPro" id="IPR019986">
    <property type="entry name" value="YloV-like"/>
</dbReference>
<dbReference type="InterPro" id="IPR004007">
    <property type="entry name" value="DhaL_dom"/>
</dbReference>
<dbReference type="SMART" id="SM01121">
    <property type="entry name" value="Dak1_2"/>
    <property type="match status" value="1"/>
</dbReference>
<dbReference type="SUPFAM" id="SSF101473">
    <property type="entry name" value="DhaL-like"/>
    <property type="match status" value="1"/>
</dbReference>
<proteinExistence type="predicted"/>
<dbReference type="InterPro" id="IPR036117">
    <property type="entry name" value="DhaL_dom_sf"/>
</dbReference>
<dbReference type="OrthoDB" id="9760324at2"/>
<sequence>MPLSLDPPRLRHWADVCAQSVASVRSEIDALNVFPVPDSDTGTNVYLTLQAGCDALDASADDVSAEEAARAYARAVLVGARGNSGVIVAELLRACLESLTQHETVTPRGLTAAFDAATAAAYAAVGDPQEGTILTVARAAADGAEHAAESGCSPRQVIEVAADAAREALAATPGQMELLARAGVVDAGGRALVVILDATAQVVSGRRPVPAPTFAPAPTVQPAALDHADGEGPSYEVMYLLDASSEAVDVLRETLAPLGDSLVIVGDEGLWNVHVHVDDVGAAIEAGIMAGRPHRIQATHFGEQSRRVDDSAHRRVIVSAVTGAGLAELTRAAGAVAVEFSAGRPLTTAQMSQALHILDAEEVIVLPNRSGHVRPFEAAAKELRDTGARVAVLPTHAQVQALAALAVHDPGRDFDEDVVAMSAAAAHAKHGAVTIANESGITMAGPCQVGDVLGVVGGDFAVIGQDQLAVAREVLTRLDSSGADMVTLVVGEGCPDELVSGLEEHLAAEQPHVDVIVHDGGQEKYTLFIAVE</sequence>
<dbReference type="InterPro" id="IPR048394">
    <property type="entry name" value="FakA-like_M"/>
</dbReference>
<dbReference type="Pfam" id="PF02734">
    <property type="entry name" value="Dak2"/>
    <property type="match status" value="1"/>
</dbReference>
<gene>
    <name evidence="2" type="ORF">FNM00_10325</name>
</gene>
<name>A0A554S8U3_9ACTN</name>
<dbReference type="GO" id="GO:0006071">
    <property type="term" value="P:glycerol metabolic process"/>
    <property type="evidence" value="ECO:0007669"/>
    <property type="project" value="InterPro"/>
</dbReference>
<dbReference type="Proteomes" id="UP000316988">
    <property type="component" value="Unassembled WGS sequence"/>
</dbReference>
<accession>A0A554S8U3</accession>
<dbReference type="PROSITE" id="PS51480">
    <property type="entry name" value="DHAL"/>
    <property type="match status" value="1"/>
</dbReference>
<evidence type="ECO:0000313" key="2">
    <source>
        <dbReference type="EMBL" id="TSD62765.1"/>
    </source>
</evidence>
<dbReference type="SMART" id="SM01120">
    <property type="entry name" value="Dak2"/>
    <property type="match status" value="1"/>
</dbReference>
<dbReference type="Pfam" id="PF21645">
    <property type="entry name" value="FakA-like_M"/>
    <property type="match status" value="1"/>
</dbReference>
<dbReference type="Pfam" id="PF13684">
    <property type="entry name" value="FakA-like_C"/>
    <property type="match status" value="1"/>
</dbReference>
<dbReference type="NCBIfam" id="TIGR03599">
    <property type="entry name" value="YloV"/>
    <property type="match status" value="1"/>
</dbReference>
<reference evidence="2 3" key="1">
    <citation type="submission" date="2019-07" db="EMBL/GenBank/DDBJ databases">
        <authorList>
            <person name="Zhao L.H."/>
        </authorList>
    </citation>
    <scope>NUCLEOTIDE SEQUENCE [LARGE SCALE GENOMIC DNA]</scope>
    <source>
        <strain evidence="2 3">Co35</strain>
    </source>
</reference>
<dbReference type="PANTHER" id="PTHR33434:SF4">
    <property type="entry name" value="PHOSPHATASE PROTEIN"/>
    <property type="match status" value="1"/>
</dbReference>
<dbReference type="EMBL" id="VLNT01000007">
    <property type="protein sequence ID" value="TSD62765.1"/>
    <property type="molecule type" value="Genomic_DNA"/>
</dbReference>
<evidence type="ECO:0000313" key="3">
    <source>
        <dbReference type="Proteomes" id="UP000316988"/>
    </source>
</evidence>
<dbReference type="InterPro" id="IPR050270">
    <property type="entry name" value="DegV_domain_contain"/>
</dbReference>
<keyword evidence="3" id="KW-1185">Reference proteome</keyword>
<feature type="domain" description="DhaL" evidence="1">
    <location>
        <begin position="8"/>
        <end position="201"/>
    </location>
</feature>
<organism evidence="2 3">
    <name type="scientific">Aeromicrobium piscarium</name>
    <dbReference type="NCBI Taxonomy" id="2590901"/>
    <lineage>
        <taxon>Bacteria</taxon>
        <taxon>Bacillati</taxon>
        <taxon>Actinomycetota</taxon>
        <taxon>Actinomycetes</taxon>
        <taxon>Propionibacteriales</taxon>
        <taxon>Nocardioidaceae</taxon>
        <taxon>Aeromicrobium</taxon>
    </lineage>
</organism>
<evidence type="ECO:0000259" key="1">
    <source>
        <dbReference type="PROSITE" id="PS51480"/>
    </source>
</evidence>
<comment type="caution">
    <text evidence="2">The sequence shown here is derived from an EMBL/GenBank/DDBJ whole genome shotgun (WGS) entry which is preliminary data.</text>
</comment>
<dbReference type="AlphaFoldDB" id="A0A554S8U3"/>
<dbReference type="GO" id="GO:0004371">
    <property type="term" value="F:glycerone kinase activity"/>
    <property type="evidence" value="ECO:0007669"/>
    <property type="project" value="InterPro"/>
</dbReference>
<dbReference type="Gene3D" id="1.25.40.340">
    <property type="match status" value="1"/>
</dbReference>
<dbReference type="PANTHER" id="PTHR33434">
    <property type="entry name" value="DEGV DOMAIN-CONTAINING PROTEIN DR_1986-RELATED"/>
    <property type="match status" value="1"/>
</dbReference>
<dbReference type="RefSeq" id="WP_143913362.1">
    <property type="nucleotide sequence ID" value="NZ_VLNT01000007.1"/>
</dbReference>
<dbReference type="InterPro" id="IPR033470">
    <property type="entry name" value="FakA-like_C"/>
</dbReference>
<protein>
    <submittedName>
        <fullName evidence="2">DAK2 domain-containing protein</fullName>
    </submittedName>
</protein>